<gene>
    <name evidence="1" type="ORF">JTE90_027283</name>
</gene>
<dbReference type="EMBL" id="JAFNEN010000002">
    <property type="protein sequence ID" value="KAG8201800.1"/>
    <property type="molecule type" value="Genomic_DNA"/>
</dbReference>
<reference evidence="1 2" key="1">
    <citation type="journal article" date="2022" name="Nat. Ecol. Evol.">
        <title>A masculinizing supergene underlies an exaggerated male reproductive morph in a spider.</title>
        <authorList>
            <person name="Hendrickx F."/>
            <person name="De Corte Z."/>
            <person name="Sonet G."/>
            <person name="Van Belleghem S.M."/>
            <person name="Kostlbacher S."/>
            <person name="Vangestel C."/>
        </authorList>
    </citation>
    <scope>NUCLEOTIDE SEQUENCE [LARGE SCALE GENOMIC DNA]</scope>
    <source>
        <strain evidence="1">W744_W776</strain>
    </source>
</reference>
<proteinExistence type="predicted"/>
<evidence type="ECO:0000313" key="2">
    <source>
        <dbReference type="Proteomes" id="UP000827092"/>
    </source>
</evidence>
<name>A0AAV6W295_9ARAC</name>
<protein>
    <submittedName>
        <fullName evidence="1">Uncharacterized protein</fullName>
    </submittedName>
</protein>
<dbReference type="AlphaFoldDB" id="A0AAV6W295"/>
<dbReference type="Proteomes" id="UP000827092">
    <property type="component" value="Unassembled WGS sequence"/>
</dbReference>
<keyword evidence="2" id="KW-1185">Reference proteome</keyword>
<comment type="caution">
    <text evidence="1">The sequence shown here is derived from an EMBL/GenBank/DDBJ whole genome shotgun (WGS) entry which is preliminary data.</text>
</comment>
<evidence type="ECO:0000313" key="1">
    <source>
        <dbReference type="EMBL" id="KAG8201800.1"/>
    </source>
</evidence>
<accession>A0AAV6W295</accession>
<sequence>MKLMTFGFHSPSRNTPTKTNVFQDMAVILARAEEKPLRLLQLQKGQINKGARVQKGASTSLFRTLGRVFE</sequence>
<organism evidence="1 2">
    <name type="scientific">Oedothorax gibbosus</name>
    <dbReference type="NCBI Taxonomy" id="931172"/>
    <lineage>
        <taxon>Eukaryota</taxon>
        <taxon>Metazoa</taxon>
        <taxon>Ecdysozoa</taxon>
        <taxon>Arthropoda</taxon>
        <taxon>Chelicerata</taxon>
        <taxon>Arachnida</taxon>
        <taxon>Araneae</taxon>
        <taxon>Araneomorphae</taxon>
        <taxon>Entelegynae</taxon>
        <taxon>Araneoidea</taxon>
        <taxon>Linyphiidae</taxon>
        <taxon>Erigoninae</taxon>
        <taxon>Oedothorax</taxon>
    </lineage>
</organism>